<reference evidence="4 5" key="1">
    <citation type="submission" date="2020-04" db="EMBL/GenBank/DDBJ databases">
        <authorList>
            <consortium name="Desulfovibrio sp. FSS-1 genome sequencing consortium"/>
            <person name="Shimoshige H."/>
            <person name="Kobayashi H."/>
            <person name="Maekawa T."/>
        </authorList>
    </citation>
    <scope>NUCLEOTIDE SEQUENCE [LARGE SCALE GENOMIC DNA]</scope>
    <source>
        <strain evidence="4 5">SIID29052-01</strain>
    </source>
</reference>
<keyword evidence="5" id="KW-1185">Reference proteome</keyword>
<evidence type="ECO:0000313" key="4">
    <source>
        <dbReference type="EMBL" id="GFK95041.1"/>
    </source>
</evidence>
<accession>A0A6V8LWS5</accession>
<dbReference type="RefSeq" id="WP_173085717.1">
    <property type="nucleotide sequence ID" value="NZ_BLTE01000014.1"/>
</dbReference>
<dbReference type="Proteomes" id="UP000494245">
    <property type="component" value="Unassembled WGS sequence"/>
</dbReference>
<proteinExistence type="predicted"/>
<dbReference type="Pfam" id="PF13181">
    <property type="entry name" value="TPR_8"/>
    <property type="match status" value="1"/>
</dbReference>
<protein>
    <recommendedName>
        <fullName evidence="6">Tetratricopeptide repeat protein</fullName>
    </recommendedName>
</protein>
<gene>
    <name evidence="4" type="ORF">NNJEOMEG_02894</name>
</gene>
<organism evidence="4 5">
    <name type="scientific">Fundidesulfovibrio magnetotacticus</name>
    <dbReference type="NCBI Taxonomy" id="2730080"/>
    <lineage>
        <taxon>Bacteria</taxon>
        <taxon>Pseudomonadati</taxon>
        <taxon>Thermodesulfobacteriota</taxon>
        <taxon>Desulfovibrionia</taxon>
        <taxon>Desulfovibrionales</taxon>
        <taxon>Desulfovibrionaceae</taxon>
        <taxon>Fundidesulfovibrio</taxon>
    </lineage>
</organism>
<dbReference type="InterPro" id="IPR011990">
    <property type="entry name" value="TPR-like_helical_dom_sf"/>
</dbReference>
<evidence type="ECO:0000256" key="1">
    <source>
        <dbReference type="ARBA" id="ARBA00022737"/>
    </source>
</evidence>
<dbReference type="Pfam" id="PF07719">
    <property type="entry name" value="TPR_2"/>
    <property type="match status" value="1"/>
</dbReference>
<keyword evidence="1" id="KW-0677">Repeat</keyword>
<name>A0A6V8LWS5_9BACT</name>
<evidence type="ECO:0000256" key="2">
    <source>
        <dbReference type="ARBA" id="ARBA00022803"/>
    </source>
</evidence>
<dbReference type="PROSITE" id="PS50005">
    <property type="entry name" value="TPR"/>
    <property type="match status" value="1"/>
</dbReference>
<dbReference type="SMART" id="SM00028">
    <property type="entry name" value="TPR"/>
    <property type="match status" value="2"/>
</dbReference>
<sequence length="237" mass="26120">MPLQDDAPRALGVYARSVESEIGTGATAGTRETVTWWYARLASPGRVELQPLTSAGLPSGIVSRMALAEFLKVHRPEPFYYRENPSQALDALCQALLDPRGGGLPALGARERKTLAAFVGAEPPAGEDPEYMAQARQTLETLRCTAPDALEEHRASLNHFAVSLRKEGHFNESIGFYEKAVELEGNDENVFFNLARVHYDKGDRDACREALERALSINPGFMEAIRFLRFLSGKKLA</sequence>
<dbReference type="EMBL" id="BLTE01000014">
    <property type="protein sequence ID" value="GFK95041.1"/>
    <property type="molecule type" value="Genomic_DNA"/>
</dbReference>
<evidence type="ECO:0008006" key="6">
    <source>
        <dbReference type="Google" id="ProtNLM"/>
    </source>
</evidence>
<comment type="caution">
    <text evidence="4">The sequence shown here is derived from an EMBL/GenBank/DDBJ whole genome shotgun (WGS) entry which is preliminary data.</text>
</comment>
<dbReference type="InterPro" id="IPR019734">
    <property type="entry name" value="TPR_rpt"/>
</dbReference>
<dbReference type="AlphaFoldDB" id="A0A6V8LWS5"/>
<dbReference type="InterPro" id="IPR013105">
    <property type="entry name" value="TPR_2"/>
</dbReference>
<dbReference type="SUPFAM" id="SSF48452">
    <property type="entry name" value="TPR-like"/>
    <property type="match status" value="1"/>
</dbReference>
<evidence type="ECO:0000256" key="3">
    <source>
        <dbReference type="PROSITE-ProRule" id="PRU00339"/>
    </source>
</evidence>
<feature type="repeat" description="TPR" evidence="3">
    <location>
        <begin position="188"/>
        <end position="221"/>
    </location>
</feature>
<reference evidence="4 5" key="2">
    <citation type="submission" date="2020-05" db="EMBL/GenBank/DDBJ databases">
        <title>Draft genome sequence of Desulfovibrio sp. strainFSS-1.</title>
        <authorList>
            <person name="Shimoshige H."/>
            <person name="Kobayashi H."/>
            <person name="Maekawa T."/>
        </authorList>
    </citation>
    <scope>NUCLEOTIDE SEQUENCE [LARGE SCALE GENOMIC DNA]</scope>
    <source>
        <strain evidence="4 5">SIID29052-01</strain>
    </source>
</reference>
<keyword evidence="2 3" id="KW-0802">TPR repeat</keyword>
<evidence type="ECO:0000313" key="5">
    <source>
        <dbReference type="Proteomes" id="UP000494245"/>
    </source>
</evidence>
<dbReference type="Gene3D" id="1.25.40.10">
    <property type="entry name" value="Tetratricopeptide repeat domain"/>
    <property type="match status" value="1"/>
</dbReference>